<dbReference type="PANTHER" id="PTHR15837:SF0">
    <property type="entry name" value="RAN GUANINE NUCLEOTIDE RELEASE FACTOR"/>
    <property type="match status" value="1"/>
</dbReference>
<keyword evidence="2" id="KW-0813">Transport</keyword>
<dbReference type="EMBL" id="MU404354">
    <property type="protein sequence ID" value="KAI1612350.1"/>
    <property type="molecule type" value="Genomic_DNA"/>
</dbReference>
<dbReference type="GO" id="GO:0005085">
    <property type="term" value="F:guanyl-nucleotide exchange factor activity"/>
    <property type="evidence" value="ECO:0007669"/>
    <property type="project" value="TreeGrafter"/>
</dbReference>
<evidence type="ECO:0000256" key="2">
    <source>
        <dbReference type="ARBA" id="ARBA00022448"/>
    </source>
</evidence>
<accession>A0AAN6DWW6</accession>
<evidence type="ECO:0000256" key="3">
    <source>
        <dbReference type="ARBA" id="ARBA00022927"/>
    </source>
</evidence>
<dbReference type="Gene3D" id="3.40.1000.10">
    <property type="entry name" value="Mog1/PsbP, alpha/beta/alpha sandwich"/>
    <property type="match status" value="1"/>
</dbReference>
<dbReference type="Pfam" id="PF04603">
    <property type="entry name" value="Mog1"/>
    <property type="match status" value="1"/>
</dbReference>
<dbReference type="Proteomes" id="UP001203852">
    <property type="component" value="Unassembled WGS sequence"/>
</dbReference>
<sequence>MAVTYGMQELYGGTVAVELPINLIDSSDLRQIPDNQEVFLSPTTLTSVVFEINEYVEPSTTGFHPTTTTTTTTQPDGTTTTTTVTAVNGNTSSREADAEAAKYHFTDVIAEPDTLADDLPEPQNVTMQHPSLVEFPASILSGNINSVDARRDRQQQHQPSQSQVAVQQASPSSSRGLLESIVHQMQLLVRLKDYDTDLCVRVNVPLKEIARDDGQIAAEVAFARDVLARVVATLEIRDFGLFGEED</sequence>
<feature type="region of interest" description="Disordered" evidence="4">
    <location>
        <begin position="149"/>
        <end position="170"/>
    </location>
</feature>
<dbReference type="InterPro" id="IPR007681">
    <property type="entry name" value="Mog1"/>
</dbReference>
<feature type="region of interest" description="Disordered" evidence="4">
    <location>
        <begin position="60"/>
        <end position="79"/>
    </location>
</feature>
<name>A0AAN6DWW6_9EURO</name>
<organism evidence="5 6">
    <name type="scientific">Exophiala viscosa</name>
    <dbReference type="NCBI Taxonomy" id="2486360"/>
    <lineage>
        <taxon>Eukaryota</taxon>
        <taxon>Fungi</taxon>
        <taxon>Dikarya</taxon>
        <taxon>Ascomycota</taxon>
        <taxon>Pezizomycotina</taxon>
        <taxon>Eurotiomycetes</taxon>
        <taxon>Chaetothyriomycetidae</taxon>
        <taxon>Chaetothyriales</taxon>
        <taxon>Herpotrichiellaceae</taxon>
        <taxon>Exophiala</taxon>
    </lineage>
</organism>
<protein>
    <submittedName>
        <fullName evidence="5">Uncharacterized protein</fullName>
    </submittedName>
</protein>
<evidence type="ECO:0000256" key="4">
    <source>
        <dbReference type="SAM" id="MobiDB-lite"/>
    </source>
</evidence>
<keyword evidence="6" id="KW-1185">Reference proteome</keyword>
<comment type="similarity">
    <text evidence="1">Belongs to the MOG1 family.</text>
</comment>
<reference evidence="5" key="1">
    <citation type="journal article" date="2022" name="bioRxiv">
        <title>Deciphering the potential niche of two novel black yeast fungi from a biological soil crust based on their genomes, phenotypes, and melanin regulation.</title>
        <authorList>
            <consortium name="DOE Joint Genome Institute"/>
            <person name="Carr E.C."/>
            <person name="Barton Q."/>
            <person name="Grambo S."/>
            <person name="Sullivan M."/>
            <person name="Renfro C.M."/>
            <person name="Kuo A."/>
            <person name="Pangilinan J."/>
            <person name="Lipzen A."/>
            <person name="Keymanesh K."/>
            <person name="Savage E."/>
            <person name="Barry K."/>
            <person name="Grigoriev I.V."/>
            <person name="Riekhof W.R."/>
            <person name="Harris S.S."/>
        </authorList>
    </citation>
    <scope>NUCLEOTIDE SEQUENCE</scope>
    <source>
        <strain evidence="5">JF 03-4F</strain>
    </source>
</reference>
<dbReference type="GO" id="GO:0005634">
    <property type="term" value="C:nucleus"/>
    <property type="evidence" value="ECO:0007669"/>
    <property type="project" value="TreeGrafter"/>
</dbReference>
<evidence type="ECO:0000256" key="1">
    <source>
        <dbReference type="ARBA" id="ARBA00010307"/>
    </source>
</evidence>
<evidence type="ECO:0000313" key="5">
    <source>
        <dbReference type="EMBL" id="KAI1612350.1"/>
    </source>
</evidence>
<comment type="caution">
    <text evidence="5">The sequence shown here is derived from an EMBL/GenBank/DDBJ whole genome shotgun (WGS) entry which is preliminary data.</text>
</comment>
<evidence type="ECO:0000313" key="6">
    <source>
        <dbReference type="Proteomes" id="UP001203852"/>
    </source>
</evidence>
<dbReference type="PANTHER" id="PTHR15837">
    <property type="entry name" value="RAN GUANINE NUCLEOTIDE RELEASE FACTOR"/>
    <property type="match status" value="1"/>
</dbReference>
<dbReference type="SUPFAM" id="SSF55724">
    <property type="entry name" value="Mog1p/PsbP-like"/>
    <property type="match status" value="1"/>
</dbReference>
<dbReference type="InterPro" id="IPR016123">
    <property type="entry name" value="Mog1/PsbP_a/b/a-sand"/>
</dbReference>
<dbReference type="GO" id="GO:0031267">
    <property type="term" value="F:small GTPase binding"/>
    <property type="evidence" value="ECO:0007669"/>
    <property type="project" value="TreeGrafter"/>
</dbReference>
<feature type="compositionally biased region" description="Low complexity" evidence="4">
    <location>
        <begin position="156"/>
        <end position="170"/>
    </location>
</feature>
<dbReference type="GO" id="GO:0006606">
    <property type="term" value="P:protein import into nucleus"/>
    <property type="evidence" value="ECO:0007669"/>
    <property type="project" value="TreeGrafter"/>
</dbReference>
<dbReference type="AlphaFoldDB" id="A0AAN6DWW6"/>
<keyword evidence="3" id="KW-0653">Protein transport</keyword>
<gene>
    <name evidence="5" type="ORF">EDD36DRAFT_235013</name>
</gene>
<proteinExistence type="inferred from homology"/>